<name>I0IGH5_PHYMF</name>
<evidence type="ECO:0000259" key="10">
    <source>
        <dbReference type="PROSITE" id="PS50914"/>
    </source>
</evidence>
<keyword evidence="12" id="KW-1185">Reference proteome</keyword>
<feature type="compositionally biased region" description="Basic and acidic residues" evidence="7">
    <location>
        <begin position="476"/>
        <end position="485"/>
    </location>
</feature>
<dbReference type="InterPro" id="IPR010920">
    <property type="entry name" value="LSM_dom_sf"/>
</dbReference>
<dbReference type="Gene3D" id="2.30.30.60">
    <property type="match status" value="1"/>
</dbReference>
<keyword evidence="3" id="KW-1003">Cell membrane</keyword>
<accession>I0IGH5</accession>
<dbReference type="InterPro" id="IPR045275">
    <property type="entry name" value="MscS_archaea/bacteria_type"/>
</dbReference>
<dbReference type="Proteomes" id="UP000007881">
    <property type="component" value="Chromosome"/>
</dbReference>
<dbReference type="Pfam" id="PF21082">
    <property type="entry name" value="MS_channel_3rd"/>
    <property type="match status" value="1"/>
</dbReference>
<feature type="compositionally biased region" description="Low complexity" evidence="7">
    <location>
        <begin position="422"/>
        <end position="442"/>
    </location>
</feature>
<dbReference type="eggNOG" id="COG0668">
    <property type="taxonomic scope" value="Bacteria"/>
</dbReference>
<evidence type="ECO:0000256" key="3">
    <source>
        <dbReference type="ARBA" id="ARBA00022475"/>
    </source>
</evidence>
<evidence type="ECO:0000256" key="2">
    <source>
        <dbReference type="ARBA" id="ARBA00008017"/>
    </source>
</evidence>
<reference evidence="11 12" key="1">
    <citation type="submission" date="2012-02" db="EMBL/GenBank/DDBJ databases">
        <title>Complete genome sequence of Phycisphaera mikurensis NBRC 102666.</title>
        <authorList>
            <person name="Ankai A."/>
            <person name="Hosoyama A."/>
            <person name="Terui Y."/>
            <person name="Sekine M."/>
            <person name="Fukai R."/>
            <person name="Kato Y."/>
            <person name="Nakamura S."/>
            <person name="Yamada-Narita S."/>
            <person name="Kawakoshi A."/>
            <person name="Fukunaga Y."/>
            <person name="Yamazaki S."/>
            <person name="Fujita N."/>
        </authorList>
    </citation>
    <scope>NUCLEOTIDE SEQUENCE [LARGE SCALE GENOMIC DNA]</scope>
    <source>
        <strain evidence="12">NBRC 102666 / KCTC 22515 / FYK2301M01</strain>
    </source>
</reference>
<feature type="chain" id="PRO_5003628811" evidence="9">
    <location>
        <begin position="23"/>
        <end position="485"/>
    </location>
</feature>
<dbReference type="EMBL" id="AP012338">
    <property type="protein sequence ID" value="BAM04363.1"/>
    <property type="molecule type" value="Genomic_DNA"/>
</dbReference>
<dbReference type="SUPFAM" id="SSF50182">
    <property type="entry name" value="Sm-like ribonucleoproteins"/>
    <property type="match status" value="1"/>
</dbReference>
<feature type="domain" description="BON" evidence="10">
    <location>
        <begin position="61"/>
        <end position="127"/>
    </location>
</feature>
<gene>
    <name evidence="11" type="ordered locus">PSMK_22040</name>
</gene>
<organism evidence="11 12">
    <name type="scientific">Phycisphaera mikurensis (strain NBRC 102666 / KCTC 22515 / FYK2301M01)</name>
    <dbReference type="NCBI Taxonomy" id="1142394"/>
    <lineage>
        <taxon>Bacteria</taxon>
        <taxon>Pseudomonadati</taxon>
        <taxon>Planctomycetota</taxon>
        <taxon>Phycisphaerae</taxon>
        <taxon>Phycisphaerales</taxon>
        <taxon>Phycisphaeraceae</taxon>
        <taxon>Phycisphaera</taxon>
    </lineage>
</organism>
<dbReference type="InterPro" id="IPR011066">
    <property type="entry name" value="MscS_channel_C_sf"/>
</dbReference>
<dbReference type="InterPro" id="IPR023408">
    <property type="entry name" value="MscS_beta-dom_sf"/>
</dbReference>
<dbReference type="GO" id="GO:0008381">
    <property type="term" value="F:mechanosensitive monoatomic ion channel activity"/>
    <property type="evidence" value="ECO:0007669"/>
    <property type="project" value="InterPro"/>
</dbReference>
<feature type="transmembrane region" description="Helical" evidence="8">
    <location>
        <begin position="217"/>
        <end position="236"/>
    </location>
</feature>
<comment type="similarity">
    <text evidence="2">Belongs to the MscS (TC 1.A.23) family.</text>
</comment>
<feature type="region of interest" description="Disordered" evidence="7">
    <location>
        <begin position="419"/>
        <end position="485"/>
    </location>
</feature>
<feature type="transmembrane region" description="Helical" evidence="8">
    <location>
        <begin position="150"/>
        <end position="175"/>
    </location>
</feature>
<evidence type="ECO:0000313" key="11">
    <source>
        <dbReference type="EMBL" id="BAM04363.1"/>
    </source>
</evidence>
<keyword evidence="6 8" id="KW-0472">Membrane</keyword>
<dbReference type="PANTHER" id="PTHR30221:SF1">
    <property type="entry name" value="SMALL-CONDUCTANCE MECHANOSENSITIVE CHANNEL"/>
    <property type="match status" value="1"/>
</dbReference>
<evidence type="ECO:0000256" key="8">
    <source>
        <dbReference type="SAM" id="Phobius"/>
    </source>
</evidence>
<dbReference type="Pfam" id="PF04972">
    <property type="entry name" value="BON"/>
    <property type="match status" value="1"/>
</dbReference>
<feature type="transmembrane region" description="Helical" evidence="8">
    <location>
        <begin position="195"/>
        <end position="211"/>
    </location>
</feature>
<sequence>MARVRWMAVGCLIWAAALPAWGQDAPAAPADDPVTEAIVGEPDEAAPEASGSEVAVEPVSEDVDIAQRLYDILTATGKFENLDVSVAEGVVFLRGTTAEKEMKTLAGDLVRRTKDAVAVVNEIQVDEGPWWDTQPAQKELRSLGREAVRLLPLLAIAAVLLTLTVLAASGISGLLARPLYRFTDSELVRNVLRKVVYTLVLIAGLYLFLRITGLTRIALGLISGTGLLGLVVGFAFRDIAENFLASLLISVQKPFRLNDVIRVDGHTGVVQAVTTRGTTLVDFDGNHIQIANSTVYKNTIVNFTANPKVRAEFGVGIGYDAGIGLAQDTILRVLEEHPAVLDDPTAKVLVEALASSTINLRVYFWVDGGRHDKLKVLSAVMRLAIRALERAGISMPDDAREVIFPDGVPVRQLDADADADARGPSAADPGGTGTAAAEAAGPRNEEAPNETAHATAAEGDLASNVGEIEKQAAASRRPEDGATVL</sequence>
<protein>
    <submittedName>
        <fullName evidence="11">Putative MscS family protein</fullName>
    </submittedName>
</protein>
<dbReference type="AlphaFoldDB" id="I0IGH5"/>
<proteinExistence type="inferred from homology"/>
<keyword evidence="9" id="KW-0732">Signal</keyword>
<dbReference type="HOGENOM" id="CLU_037945_7_0_0"/>
<dbReference type="SUPFAM" id="SSF82689">
    <property type="entry name" value="Mechanosensitive channel protein MscS (YggB), C-terminal domain"/>
    <property type="match status" value="1"/>
</dbReference>
<evidence type="ECO:0000256" key="4">
    <source>
        <dbReference type="ARBA" id="ARBA00022692"/>
    </source>
</evidence>
<dbReference type="Pfam" id="PF00924">
    <property type="entry name" value="MS_channel_2nd"/>
    <property type="match status" value="1"/>
</dbReference>
<dbReference type="PANTHER" id="PTHR30221">
    <property type="entry name" value="SMALL-CONDUCTANCE MECHANOSENSITIVE CHANNEL"/>
    <property type="match status" value="1"/>
</dbReference>
<keyword evidence="4 8" id="KW-0812">Transmembrane</keyword>
<dbReference type="InterPro" id="IPR007055">
    <property type="entry name" value="BON_dom"/>
</dbReference>
<dbReference type="PATRIC" id="fig|1142394.8.peg.2275"/>
<evidence type="ECO:0000256" key="6">
    <source>
        <dbReference type="ARBA" id="ARBA00023136"/>
    </source>
</evidence>
<comment type="subcellular location">
    <subcellularLocation>
        <location evidence="1">Cell membrane</location>
        <topology evidence="1">Multi-pass membrane protein</topology>
    </subcellularLocation>
</comment>
<keyword evidence="5 8" id="KW-1133">Transmembrane helix</keyword>
<feature type="signal peptide" evidence="9">
    <location>
        <begin position="1"/>
        <end position="22"/>
    </location>
</feature>
<evidence type="ECO:0000313" key="12">
    <source>
        <dbReference type="Proteomes" id="UP000007881"/>
    </source>
</evidence>
<dbReference type="InterPro" id="IPR006685">
    <property type="entry name" value="MscS_channel_2nd"/>
</dbReference>
<dbReference type="Gene3D" id="1.10.287.1260">
    <property type="match status" value="1"/>
</dbReference>
<dbReference type="GO" id="GO:0005886">
    <property type="term" value="C:plasma membrane"/>
    <property type="evidence" value="ECO:0007669"/>
    <property type="project" value="UniProtKB-SubCell"/>
</dbReference>
<dbReference type="InterPro" id="IPR049278">
    <property type="entry name" value="MS_channel_C"/>
</dbReference>
<dbReference type="PROSITE" id="PS50914">
    <property type="entry name" value="BON"/>
    <property type="match status" value="1"/>
</dbReference>
<evidence type="ECO:0000256" key="9">
    <source>
        <dbReference type="SAM" id="SignalP"/>
    </source>
</evidence>
<evidence type="ECO:0000256" key="5">
    <source>
        <dbReference type="ARBA" id="ARBA00022989"/>
    </source>
</evidence>
<dbReference type="Gene3D" id="3.30.70.100">
    <property type="match status" value="1"/>
</dbReference>
<dbReference type="KEGG" id="phm:PSMK_22040"/>
<evidence type="ECO:0000256" key="1">
    <source>
        <dbReference type="ARBA" id="ARBA00004651"/>
    </source>
</evidence>
<evidence type="ECO:0000256" key="7">
    <source>
        <dbReference type="SAM" id="MobiDB-lite"/>
    </source>
</evidence>
<dbReference type="OrthoDB" id="9793781at2"/>
<dbReference type="STRING" id="1142394.PSMK_22040"/>
<dbReference type="RefSeq" id="WP_014437581.1">
    <property type="nucleotide sequence ID" value="NC_017080.1"/>
</dbReference>